<dbReference type="PROSITE" id="PS51419">
    <property type="entry name" value="RAB"/>
    <property type="match status" value="1"/>
</dbReference>
<name>A0A1J4KBH0_9EUKA</name>
<reference evidence="2" key="1">
    <citation type="submission" date="2016-10" db="EMBL/GenBank/DDBJ databases">
        <authorList>
            <person name="Benchimol M."/>
            <person name="Almeida L.G."/>
            <person name="Vasconcelos A.T."/>
            <person name="Perreira-Neves A."/>
            <person name="Rosa I.A."/>
            <person name="Tasca T."/>
            <person name="Bogo M.R."/>
            <person name="de Souza W."/>
        </authorList>
    </citation>
    <scope>NUCLEOTIDE SEQUENCE [LARGE SCALE GENOMIC DNA]</scope>
    <source>
        <strain evidence="2">K</strain>
    </source>
</reference>
<dbReference type="PROSITE" id="PS51420">
    <property type="entry name" value="RHO"/>
    <property type="match status" value="1"/>
</dbReference>
<dbReference type="SUPFAM" id="SSF52540">
    <property type="entry name" value="P-loop containing nucleoside triphosphate hydrolases"/>
    <property type="match status" value="1"/>
</dbReference>
<organism evidence="2 3">
    <name type="scientific">Tritrichomonas foetus</name>
    <dbReference type="NCBI Taxonomy" id="1144522"/>
    <lineage>
        <taxon>Eukaryota</taxon>
        <taxon>Metamonada</taxon>
        <taxon>Parabasalia</taxon>
        <taxon>Tritrichomonadida</taxon>
        <taxon>Tritrichomonadidae</taxon>
        <taxon>Tritrichomonas</taxon>
    </lineage>
</organism>
<dbReference type="VEuPathDB" id="TrichDB:TRFO_23242"/>
<keyword evidence="1" id="KW-0547">Nucleotide-binding</keyword>
<dbReference type="RefSeq" id="XP_068361384.1">
    <property type="nucleotide sequence ID" value="XM_068503040.1"/>
</dbReference>
<dbReference type="GO" id="GO:0005525">
    <property type="term" value="F:GTP binding"/>
    <property type="evidence" value="ECO:0007669"/>
    <property type="project" value="InterPro"/>
</dbReference>
<evidence type="ECO:0000256" key="1">
    <source>
        <dbReference type="ARBA" id="ARBA00022741"/>
    </source>
</evidence>
<dbReference type="CDD" id="cd00154">
    <property type="entry name" value="Rab"/>
    <property type="match status" value="1"/>
</dbReference>
<comment type="caution">
    <text evidence="2">The sequence shown here is derived from an EMBL/GenBank/DDBJ whole genome shotgun (WGS) entry which is preliminary data.</text>
</comment>
<dbReference type="GO" id="GO:0003924">
    <property type="term" value="F:GTPase activity"/>
    <property type="evidence" value="ECO:0007669"/>
    <property type="project" value="InterPro"/>
</dbReference>
<dbReference type="FunFam" id="3.40.50.300:FF:000808">
    <property type="entry name" value="Small GTP-binding protein, putative"/>
    <property type="match status" value="1"/>
</dbReference>
<dbReference type="SMART" id="SM00174">
    <property type="entry name" value="RHO"/>
    <property type="match status" value="1"/>
</dbReference>
<accession>A0A1J4KBH0</accession>
<dbReference type="PRINTS" id="PR00449">
    <property type="entry name" value="RASTRNSFRMNG"/>
</dbReference>
<dbReference type="EMBL" id="MLAK01000672">
    <property type="protein sequence ID" value="OHT08248.1"/>
    <property type="molecule type" value="Genomic_DNA"/>
</dbReference>
<dbReference type="GeneID" id="94837744"/>
<dbReference type="NCBIfam" id="TIGR00231">
    <property type="entry name" value="small_GTP"/>
    <property type="match status" value="1"/>
</dbReference>
<dbReference type="AlphaFoldDB" id="A0A1J4KBH0"/>
<dbReference type="Proteomes" id="UP000179807">
    <property type="component" value="Unassembled WGS sequence"/>
</dbReference>
<evidence type="ECO:0000313" key="3">
    <source>
        <dbReference type="Proteomes" id="UP000179807"/>
    </source>
</evidence>
<dbReference type="SMART" id="SM00173">
    <property type="entry name" value="RAS"/>
    <property type="match status" value="1"/>
</dbReference>
<sequence length="223" mass="24798">MISFDRKSAHFRRHLNFFTKTIPSPSICELYLMMEPKKRKVIIVGDSNVGKTSVMFTYVEGTFRQHFSTIGAGERTKVVDIGRGMKVNLDMWDTAGQERYKSQLRMYCTNSAVAVLMFDLTDKFTFESLDSWYTTVKDAVEPDTRYFIVGNKKDLEKTAGSFQREGDLYAAKIGAVGYFETSAKTGSGIEELFTTIAEEAIKVTRCGDQGVNLSGGGGGKGCC</sequence>
<dbReference type="InterPro" id="IPR001806">
    <property type="entry name" value="Small_GTPase"/>
</dbReference>
<keyword evidence="3" id="KW-1185">Reference proteome</keyword>
<gene>
    <name evidence="2" type="ORF">TRFO_23242</name>
</gene>
<dbReference type="Pfam" id="PF00071">
    <property type="entry name" value="Ras"/>
    <property type="match status" value="1"/>
</dbReference>
<proteinExistence type="predicted"/>
<protein>
    <submittedName>
        <fullName evidence="2">Ras-related protein Rab-10</fullName>
    </submittedName>
</protein>
<dbReference type="PANTHER" id="PTHR47978">
    <property type="match status" value="1"/>
</dbReference>
<evidence type="ECO:0000313" key="2">
    <source>
        <dbReference type="EMBL" id="OHT08248.1"/>
    </source>
</evidence>
<dbReference type="SMART" id="SM00175">
    <property type="entry name" value="RAB"/>
    <property type="match status" value="1"/>
</dbReference>
<dbReference type="InterPro" id="IPR005225">
    <property type="entry name" value="Small_GTP-bd"/>
</dbReference>
<dbReference type="PROSITE" id="PS51421">
    <property type="entry name" value="RAS"/>
    <property type="match status" value="1"/>
</dbReference>
<dbReference type="InterPro" id="IPR027417">
    <property type="entry name" value="P-loop_NTPase"/>
</dbReference>
<dbReference type="Gene3D" id="3.40.50.300">
    <property type="entry name" value="P-loop containing nucleotide triphosphate hydrolases"/>
    <property type="match status" value="1"/>
</dbReference>